<feature type="region of interest" description="Disordered" evidence="1">
    <location>
        <begin position="108"/>
        <end position="129"/>
    </location>
</feature>
<protein>
    <submittedName>
        <fullName evidence="2">Uncharacterized protein</fullName>
    </submittedName>
</protein>
<organism evidence="2 3">
    <name type="scientific">Protopolystoma xenopodis</name>
    <dbReference type="NCBI Taxonomy" id="117903"/>
    <lineage>
        <taxon>Eukaryota</taxon>
        <taxon>Metazoa</taxon>
        <taxon>Spiralia</taxon>
        <taxon>Lophotrochozoa</taxon>
        <taxon>Platyhelminthes</taxon>
        <taxon>Monogenea</taxon>
        <taxon>Polyopisthocotylea</taxon>
        <taxon>Polystomatidea</taxon>
        <taxon>Polystomatidae</taxon>
        <taxon>Protopolystoma</taxon>
    </lineage>
</organism>
<name>A0A3S5CQ05_9PLAT</name>
<dbReference type="EMBL" id="CAAALY010259001">
    <property type="protein sequence ID" value="VEL38788.1"/>
    <property type="molecule type" value="Genomic_DNA"/>
</dbReference>
<keyword evidence="3" id="KW-1185">Reference proteome</keyword>
<dbReference type="Proteomes" id="UP000784294">
    <property type="component" value="Unassembled WGS sequence"/>
</dbReference>
<proteinExistence type="predicted"/>
<accession>A0A3S5CQ05</accession>
<evidence type="ECO:0000313" key="2">
    <source>
        <dbReference type="EMBL" id="VEL38788.1"/>
    </source>
</evidence>
<evidence type="ECO:0000313" key="3">
    <source>
        <dbReference type="Proteomes" id="UP000784294"/>
    </source>
</evidence>
<evidence type="ECO:0000256" key="1">
    <source>
        <dbReference type="SAM" id="MobiDB-lite"/>
    </source>
</evidence>
<feature type="compositionally biased region" description="Basic and acidic residues" evidence="1">
    <location>
        <begin position="113"/>
        <end position="122"/>
    </location>
</feature>
<dbReference type="AlphaFoldDB" id="A0A3S5CQ05"/>
<reference evidence="2" key="1">
    <citation type="submission" date="2018-11" db="EMBL/GenBank/DDBJ databases">
        <authorList>
            <consortium name="Pathogen Informatics"/>
        </authorList>
    </citation>
    <scope>NUCLEOTIDE SEQUENCE</scope>
</reference>
<comment type="caution">
    <text evidence="2">The sequence shown here is derived from an EMBL/GenBank/DDBJ whole genome shotgun (WGS) entry which is preliminary data.</text>
</comment>
<sequence>MLFPLTSGRLASPLHLRFSPFPPPICTSALKLCAKTSTHPHKHAYTQEQAHNRHTCFSEQNTRSVATLWQDQYLWTGEVTPKNHQFPTFGQRSPGRSYSFTQMCDSSGWQRGGVHEPEDRGPHNLLSQMGQLPGGRLQNFAQLAGNLKAI</sequence>
<gene>
    <name evidence="2" type="ORF">PXEA_LOCUS32228</name>
</gene>